<evidence type="ECO:0000259" key="11">
    <source>
        <dbReference type="PROSITE" id="PS50262"/>
    </source>
</evidence>
<evidence type="ECO:0000256" key="2">
    <source>
        <dbReference type="ARBA" id="ARBA00022475"/>
    </source>
</evidence>
<dbReference type="Pfam" id="PF13853">
    <property type="entry name" value="7tm_4"/>
    <property type="match status" value="1"/>
</dbReference>
<sequence>MKGGQKVSEFIEDSRECVPLDVAYFIILPDFHVLISLRHWSIRGNETSDFILLGLLVDNKVIGVVFALIFCIFVVALTANTVMIFLIQVDSRLHTPMYFLLSQLSIMDTLFICTTVPKLLVDMVSEEKTISFVGCGIQIFLYLTMIGSEFFLLGLMAYDRYVAVCNPLRYPVLMNRKMCLLLAAGSWFGGSLDGFLLTPITMNVPYCGSRTINHFFCEIPAVLKLACADTSLYETLMYICCVLMLLIPISIISTSYSLILLTVHRMHSADGQKKAFTTCSSHLTVVSIFYGAAFYTYVLPLSYHTPEKDKVVSAFYTIVTPMLNPLIYSLRNRDVMGALKKVLLKCSHTQKIMASDA</sequence>
<feature type="transmembrane region" description="Helical" evidence="10">
    <location>
        <begin position="61"/>
        <end position="86"/>
    </location>
</feature>
<dbReference type="PROSITE" id="PS00237">
    <property type="entry name" value="G_PROTEIN_RECEP_F1_1"/>
    <property type="match status" value="1"/>
</dbReference>
<evidence type="ECO:0000256" key="1">
    <source>
        <dbReference type="ARBA" id="ARBA00004651"/>
    </source>
</evidence>
<keyword evidence="4 9" id="KW-0812">Transmembrane</keyword>
<evidence type="ECO:0000256" key="6">
    <source>
        <dbReference type="ARBA" id="ARBA00022989"/>
    </source>
</evidence>
<feature type="transmembrane region" description="Helical" evidence="10">
    <location>
        <begin position="236"/>
        <end position="263"/>
    </location>
</feature>
<evidence type="ECO:0000313" key="13">
    <source>
        <dbReference type="RefSeq" id="XP_020822073.1"/>
    </source>
</evidence>
<evidence type="ECO:0000256" key="10">
    <source>
        <dbReference type="RuleBase" id="RU363047"/>
    </source>
</evidence>
<evidence type="ECO:0000256" key="9">
    <source>
        <dbReference type="RuleBase" id="RU000688"/>
    </source>
</evidence>
<feature type="transmembrane region" description="Helical" evidence="10">
    <location>
        <begin position="179"/>
        <end position="200"/>
    </location>
</feature>
<dbReference type="Gene3D" id="1.20.1070.10">
    <property type="entry name" value="Rhodopsin 7-helix transmembrane proteins"/>
    <property type="match status" value="1"/>
</dbReference>
<feature type="transmembrane region" description="Helical" evidence="10">
    <location>
        <begin position="98"/>
        <end position="119"/>
    </location>
</feature>
<keyword evidence="12" id="KW-1185">Reference proteome</keyword>
<evidence type="ECO:0000313" key="12">
    <source>
        <dbReference type="Proteomes" id="UP000515140"/>
    </source>
</evidence>
<dbReference type="Proteomes" id="UP000515140">
    <property type="component" value="Unplaced"/>
</dbReference>
<evidence type="ECO:0000256" key="7">
    <source>
        <dbReference type="ARBA" id="ARBA00023136"/>
    </source>
</evidence>
<protein>
    <recommendedName>
        <fullName evidence="10">Olfactory receptor</fullName>
    </recommendedName>
</protein>
<dbReference type="AlphaFoldDB" id="A0A6P5ILN5"/>
<keyword evidence="2 10" id="KW-1003">Cell membrane</keyword>
<evidence type="ECO:0000256" key="8">
    <source>
        <dbReference type="ARBA" id="ARBA00023224"/>
    </source>
</evidence>
<dbReference type="FunCoup" id="A0A6P5ILN5">
    <property type="interactions" value="430"/>
</dbReference>
<feature type="transmembrane region" description="Helical" evidence="10">
    <location>
        <begin position="275"/>
        <end position="299"/>
    </location>
</feature>
<keyword evidence="5 10" id="KW-0552">Olfaction</keyword>
<dbReference type="PANTHER" id="PTHR26453">
    <property type="entry name" value="OLFACTORY RECEPTOR"/>
    <property type="match status" value="1"/>
</dbReference>
<proteinExistence type="inferred from homology"/>
<evidence type="ECO:0000256" key="4">
    <source>
        <dbReference type="ARBA" id="ARBA00022692"/>
    </source>
</evidence>
<dbReference type="GeneID" id="110194224"/>
<evidence type="ECO:0000256" key="3">
    <source>
        <dbReference type="ARBA" id="ARBA00022606"/>
    </source>
</evidence>
<dbReference type="KEGG" id="pcw:110194224"/>
<dbReference type="PRINTS" id="PR00245">
    <property type="entry name" value="OLFACTORYR"/>
</dbReference>
<organism evidence="12 13">
    <name type="scientific">Phascolarctos cinereus</name>
    <name type="common">Koala</name>
    <dbReference type="NCBI Taxonomy" id="38626"/>
    <lineage>
        <taxon>Eukaryota</taxon>
        <taxon>Metazoa</taxon>
        <taxon>Chordata</taxon>
        <taxon>Craniata</taxon>
        <taxon>Vertebrata</taxon>
        <taxon>Euteleostomi</taxon>
        <taxon>Mammalia</taxon>
        <taxon>Metatheria</taxon>
        <taxon>Diprotodontia</taxon>
        <taxon>Phascolarctidae</taxon>
        <taxon>Phascolarctos</taxon>
    </lineage>
</organism>
<dbReference type="GO" id="GO:0004984">
    <property type="term" value="F:olfactory receptor activity"/>
    <property type="evidence" value="ECO:0007669"/>
    <property type="project" value="InterPro"/>
</dbReference>
<dbReference type="GO" id="GO:0004930">
    <property type="term" value="F:G protein-coupled receptor activity"/>
    <property type="evidence" value="ECO:0007669"/>
    <property type="project" value="UniProtKB-KW"/>
</dbReference>
<comment type="subcellular location">
    <subcellularLocation>
        <location evidence="1 10">Cell membrane</location>
        <topology evidence="1 10">Multi-pass membrane protein</topology>
    </subcellularLocation>
</comment>
<dbReference type="PRINTS" id="PR00237">
    <property type="entry name" value="GPCRRHODOPSN"/>
</dbReference>
<evidence type="ECO:0000256" key="5">
    <source>
        <dbReference type="ARBA" id="ARBA00022725"/>
    </source>
</evidence>
<dbReference type="InterPro" id="IPR000725">
    <property type="entry name" value="Olfact_rcpt"/>
</dbReference>
<dbReference type="InterPro" id="IPR017452">
    <property type="entry name" value="GPCR_Rhodpsn_7TM"/>
</dbReference>
<keyword evidence="9" id="KW-0297">G-protein coupled receptor</keyword>
<reference evidence="13" key="1">
    <citation type="submission" date="2025-08" db="UniProtKB">
        <authorList>
            <consortium name="RefSeq"/>
        </authorList>
    </citation>
    <scope>IDENTIFICATION</scope>
    <source>
        <tissue evidence="13">Spleen</tissue>
    </source>
</reference>
<keyword evidence="3 10" id="KW-0716">Sensory transduction</keyword>
<keyword evidence="6 10" id="KW-1133">Transmembrane helix</keyword>
<dbReference type="CDD" id="cd15421">
    <property type="entry name" value="7tmA_OR2T-like"/>
    <property type="match status" value="1"/>
</dbReference>
<dbReference type="FunFam" id="1.20.1070.10:FF:000008">
    <property type="entry name" value="Olfactory receptor"/>
    <property type="match status" value="1"/>
</dbReference>
<gene>
    <name evidence="13" type="primary">LOC110194224</name>
</gene>
<dbReference type="PROSITE" id="PS50262">
    <property type="entry name" value="G_PROTEIN_RECEP_F1_2"/>
    <property type="match status" value="1"/>
</dbReference>
<dbReference type="RefSeq" id="XP_020822073.1">
    <property type="nucleotide sequence ID" value="XM_020966414.1"/>
</dbReference>
<keyword evidence="7 10" id="KW-0472">Membrane</keyword>
<dbReference type="InterPro" id="IPR000276">
    <property type="entry name" value="GPCR_Rhodpsn"/>
</dbReference>
<dbReference type="GO" id="GO:0005886">
    <property type="term" value="C:plasma membrane"/>
    <property type="evidence" value="ECO:0007669"/>
    <property type="project" value="UniProtKB-SubCell"/>
</dbReference>
<dbReference type="InParanoid" id="A0A6P5ILN5"/>
<feature type="transmembrane region" description="Helical" evidence="10">
    <location>
        <begin position="139"/>
        <end position="158"/>
    </location>
</feature>
<feature type="domain" description="G-protein coupled receptors family 1 profile" evidence="11">
    <location>
        <begin position="79"/>
        <end position="328"/>
    </location>
</feature>
<keyword evidence="9 13" id="KW-0675">Receptor</keyword>
<comment type="similarity">
    <text evidence="9">Belongs to the G-protein coupled receptor 1 family.</text>
</comment>
<accession>A0A6P5ILN5</accession>
<name>A0A6P5ILN5_PHACI</name>
<dbReference type="SUPFAM" id="SSF81321">
    <property type="entry name" value="Family A G protein-coupled receptor-like"/>
    <property type="match status" value="1"/>
</dbReference>
<feature type="transmembrane region" description="Helical" evidence="10">
    <location>
        <begin position="311"/>
        <end position="330"/>
    </location>
</feature>
<keyword evidence="8 9" id="KW-0807">Transducer</keyword>